<comment type="caution">
    <text evidence="7">The sequence shown here is derived from an EMBL/GenBank/DDBJ whole genome shotgun (WGS) entry which is preliminary data.</text>
</comment>
<dbReference type="SUPFAM" id="SSF52540">
    <property type="entry name" value="P-loop containing nucleoside triphosphate hydrolases"/>
    <property type="match status" value="1"/>
</dbReference>
<keyword evidence="8" id="KW-1185">Reference proteome</keyword>
<dbReference type="CDD" id="cd03224">
    <property type="entry name" value="ABC_TM1139_LivF_branched"/>
    <property type="match status" value="1"/>
</dbReference>
<dbReference type="EMBL" id="NPEX01000035">
    <property type="protein sequence ID" value="RAI44738.1"/>
    <property type="molecule type" value="Genomic_DNA"/>
</dbReference>
<dbReference type="PROSITE" id="PS00211">
    <property type="entry name" value="ABC_TRANSPORTER_1"/>
    <property type="match status" value="1"/>
</dbReference>
<gene>
    <name evidence="7" type="ORF">CH341_07530</name>
</gene>
<dbReference type="GO" id="GO:0016887">
    <property type="term" value="F:ATP hydrolysis activity"/>
    <property type="evidence" value="ECO:0007669"/>
    <property type="project" value="InterPro"/>
</dbReference>
<dbReference type="Pfam" id="PF00005">
    <property type="entry name" value="ABC_tran"/>
    <property type="match status" value="1"/>
</dbReference>
<evidence type="ECO:0000256" key="3">
    <source>
        <dbReference type="ARBA" id="ARBA00022741"/>
    </source>
</evidence>
<dbReference type="AlphaFoldDB" id="A0A327LAI6"/>
<dbReference type="InterPro" id="IPR017871">
    <property type="entry name" value="ABC_transporter-like_CS"/>
</dbReference>
<feature type="domain" description="ABC transporter" evidence="6">
    <location>
        <begin position="21"/>
        <end position="251"/>
    </location>
</feature>
<keyword evidence="3" id="KW-0547">Nucleotide-binding</keyword>
<dbReference type="InterPro" id="IPR003439">
    <property type="entry name" value="ABC_transporter-like_ATP-bd"/>
</dbReference>
<dbReference type="PANTHER" id="PTHR43820:SF4">
    <property type="entry name" value="HIGH-AFFINITY BRANCHED-CHAIN AMINO ACID TRANSPORT ATP-BINDING PROTEIN LIVF"/>
    <property type="match status" value="1"/>
</dbReference>
<dbReference type="PANTHER" id="PTHR43820">
    <property type="entry name" value="HIGH-AFFINITY BRANCHED-CHAIN AMINO ACID TRANSPORT ATP-BINDING PROTEIN LIVF"/>
    <property type="match status" value="1"/>
</dbReference>
<protein>
    <submittedName>
        <fullName evidence="7">ABC transporter ATP-binding protein</fullName>
    </submittedName>
</protein>
<dbReference type="Gene3D" id="3.40.50.300">
    <property type="entry name" value="P-loop containing nucleotide triphosphate hydrolases"/>
    <property type="match status" value="1"/>
</dbReference>
<evidence type="ECO:0000313" key="7">
    <source>
        <dbReference type="EMBL" id="RAI44738.1"/>
    </source>
</evidence>
<dbReference type="RefSeq" id="WP_111418423.1">
    <property type="nucleotide sequence ID" value="NZ_NPEX01000035.1"/>
</dbReference>
<keyword evidence="2" id="KW-0813">Transport</keyword>
<keyword evidence="4 7" id="KW-0067">ATP-binding</keyword>
<name>A0A327LAI6_9BRAD</name>
<evidence type="ECO:0000256" key="2">
    <source>
        <dbReference type="ARBA" id="ARBA00022448"/>
    </source>
</evidence>
<evidence type="ECO:0000256" key="1">
    <source>
        <dbReference type="ARBA" id="ARBA00005417"/>
    </source>
</evidence>
<evidence type="ECO:0000256" key="5">
    <source>
        <dbReference type="ARBA" id="ARBA00022970"/>
    </source>
</evidence>
<reference evidence="7 8" key="1">
    <citation type="submission" date="2017-07" db="EMBL/GenBank/DDBJ databases">
        <title>Draft Genome Sequences of Select Purple Nonsulfur Bacteria.</title>
        <authorList>
            <person name="Lasarre B."/>
            <person name="Mckinlay J.B."/>
        </authorList>
    </citation>
    <scope>NUCLEOTIDE SEQUENCE [LARGE SCALE GENOMIC DNA]</scope>
    <source>
        <strain evidence="7 8">DSM 5909</strain>
    </source>
</reference>
<evidence type="ECO:0000256" key="4">
    <source>
        <dbReference type="ARBA" id="ARBA00022840"/>
    </source>
</evidence>
<dbReference type="InterPro" id="IPR052156">
    <property type="entry name" value="BCAA_Transport_ATP-bd_LivF"/>
</dbReference>
<keyword evidence="5" id="KW-0029">Amino-acid transport</keyword>
<comment type="similarity">
    <text evidence="1">Belongs to the ABC transporter superfamily.</text>
</comment>
<sequence>MTAADPRPAGPRDVDPRPALIEVAGLSASYGRVAALKPVDLHVAEGEFVTVLGPNGAGKTTLLRAICRLVDGAGRISFRGQDISTLRTHHLARLGIVMVQEGRGLFGEMTVRENLLLGAYGLGNAADEVERRFGQVYALFPNLRQRADQIAASMSGGEQQMLAVGRALMAGPKLLMLDEPSLGLAPRIAAGILDALGALNREGLGILLVEQKAPLALKLAQRVYVLASGSVRAELPAHEIGSHHDLARFYFH</sequence>
<dbReference type="SMART" id="SM00382">
    <property type="entry name" value="AAA"/>
    <property type="match status" value="1"/>
</dbReference>
<dbReference type="PROSITE" id="PS50893">
    <property type="entry name" value="ABC_TRANSPORTER_2"/>
    <property type="match status" value="1"/>
</dbReference>
<accession>A0A327LAI6</accession>
<evidence type="ECO:0000313" key="8">
    <source>
        <dbReference type="Proteomes" id="UP000249130"/>
    </source>
</evidence>
<dbReference type="GO" id="GO:0015658">
    <property type="term" value="F:branched-chain amino acid transmembrane transporter activity"/>
    <property type="evidence" value="ECO:0007669"/>
    <property type="project" value="TreeGrafter"/>
</dbReference>
<organism evidence="7 8">
    <name type="scientific">Rhodoplanes roseus</name>
    <dbReference type="NCBI Taxonomy" id="29409"/>
    <lineage>
        <taxon>Bacteria</taxon>
        <taxon>Pseudomonadati</taxon>
        <taxon>Pseudomonadota</taxon>
        <taxon>Alphaproteobacteria</taxon>
        <taxon>Hyphomicrobiales</taxon>
        <taxon>Nitrobacteraceae</taxon>
        <taxon>Rhodoplanes</taxon>
    </lineage>
</organism>
<dbReference type="Proteomes" id="UP000249130">
    <property type="component" value="Unassembled WGS sequence"/>
</dbReference>
<dbReference type="GO" id="GO:0015807">
    <property type="term" value="P:L-amino acid transport"/>
    <property type="evidence" value="ECO:0007669"/>
    <property type="project" value="TreeGrafter"/>
</dbReference>
<evidence type="ECO:0000259" key="6">
    <source>
        <dbReference type="PROSITE" id="PS50893"/>
    </source>
</evidence>
<dbReference type="GO" id="GO:0005524">
    <property type="term" value="F:ATP binding"/>
    <property type="evidence" value="ECO:0007669"/>
    <property type="project" value="UniProtKB-KW"/>
</dbReference>
<dbReference type="InterPro" id="IPR027417">
    <property type="entry name" value="P-loop_NTPase"/>
</dbReference>
<proteinExistence type="inferred from homology"/>
<dbReference type="OrthoDB" id="9806149at2"/>
<dbReference type="InterPro" id="IPR003593">
    <property type="entry name" value="AAA+_ATPase"/>
</dbReference>